<accession>A0A6N9HCJ2</accession>
<keyword evidence="2" id="KW-0238">DNA-binding</keyword>
<dbReference type="RefSeq" id="WP_161024181.1">
    <property type="nucleotide sequence ID" value="NZ_WWCJ01000002.1"/>
</dbReference>
<sequence>MATLIEVPENLLASTMRREWSGALVEVTEYTCNGEVLHQLPHSDKTRLSVIVEEVSKYRCEPRENRLLKCPHESRPRDMTFMPAGIEIWGYSADVLYAKDVHITLDLNPFAEQLQIKPDADLASVPKLRFTDDRIWYLVRLLADVIADPDPSVQLYGDSLITAIASRLLRIPSASSKKPAGLSNMQLKDAMSFLDAHMPNRVELSTLARLAGMSPSHYCRAFKAATGFAPYQWQLKERIERAKCMLLETNHSLDHIAEATGFADSVHFGRTFRKLTQASPGAWRLDRQS</sequence>
<protein>
    <submittedName>
        <fullName evidence="5">Helix-turn-helix domain-containing protein</fullName>
    </submittedName>
</protein>
<dbReference type="EMBL" id="WWCJ01000002">
    <property type="protein sequence ID" value="MYN01166.1"/>
    <property type="molecule type" value="Genomic_DNA"/>
</dbReference>
<gene>
    <name evidence="5" type="ORF">GTP41_03540</name>
</gene>
<dbReference type="Pfam" id="PF12833">
    <property type="entry name" value="HTH_18"/>
    <property type="match status" value="1"/>
</dbReference>
<dbReference type="AlphaFoldDB" id="A0A6N9HCJ2"/>
<comment type="caution">
    <text evidence="5">The sequence shown here is derived from an EMBL/GenBank/DDBJ whole genome shotgun (WGS) entry which is preliminary data.</text>
</comment>
<keyword evidence="3" id="KW-0804">Transcription</keyword>
<dbReference type="GO" id="GO:0003700">
    <property type="term" value="F:DNA-binding transcription factor activity"/>
    <property type="evidence" value="ECO:0007669"/>
    <property type="project" value="InterPro"/>
</dbReference>
<organism evidence="5 6">
    <name type="scientific">Pseudoduganella guangdongensis</name>
    <dbReference type="NCBI Taxonomy" id="2692179"/>
    <lineage>
        <taxon>Bacteria</taxon>
        <taxon>Pseudomonadati</taxon>
        <taxon>Pseudomonadota</taxon>
        <taxon>Betaproteobacteria</taxon>
        <taxon>Burkholderiales</taxon>
        <taxon>Oxalobacteraceae</taxon>
        <taxon>Telluria group</taxon>
        <taxon>Pseudoduganella</taxon>
    </lineage>
</organism>
<dbReference type="SMART" id="SM00342">
    <property type="entry name" value="HTH_ARAC"/>
    <property type="match status" value="1"/>
</dbReference>
<feature type="domain" description="HTH araC/xylS-type" evidence="4">
    <location>
        <begin position="188"/>
        <end position="286"/>
    </location>
</feature>
<evidence type="ECO:0000313" key="5">
    <source>
        <dbReference type="EMBL" id="MYN01166.1"/>
    </source>
</evidence>
<evidence type="ECO:0000256" key="2">
    <source>
        <dbReference type="ARBA" id="ARBA00023125"/>
    </source>
</evidence>
<dbReference type="SUPFAM" id="SSF46689">
    <property type="entry name" value="Homeodomain-like"/>
    <property type="match status" value="2"/>
</dbReference>
<reference evidence="5 6" key="1">
    <citation type="submission" date="2019-12" db="EMBL/GenBank/DDBJ databases">
        <title>Novel species isolated from a subtropical stream in China.</title>
        <authorList>
            <person name="Lu H."/>
        </authorList>
    </citation>
    <scope>NUCLEOTIDE SEQUENCE [LARGE SCALE GENOMIC DNA]</scope>
    <source>
        <strain evidence="5 6">DS3</strain>
    </source>
</reference>
<keyword evidence="6" id="KW-1185">Reference proteome</keyword>
<proteinExistence type="predicted"/>
<dbReference type="PANTHER" id="PTHR46796:SF14">
    <property type="entry name" value="TRANSCRIPTIONAL REGULATORY PROTEIN"/>
    <property type="match status" value="1"/>
</dbReference>
<dbReference type="InterPro" id="IPR009057">
    <property type="entry name" value="Homeodomain-like_sf"/>
</dbReference>
<dbReference type="InterPro" id="IPR050204">
    <property type="entry name" value="AraC_XylS_family_regulators"/>
</dbReference>
<evidence type="ECO:0000259" key="4">
    <source>
        <dbReference type="PROSITE" id="PS01124"/>
    </source>
</evidence>
<dbReference type="Gene3D" id="1.10.10.60">
    <property type="entry name" value="Homeodomain-like"/>
    <property type="match status" value="2"/>
</dbReference>
<dbReference type="PROSITE" id="PS01124">
    <property type="entry name" value="HTH_ARAC_FAMILY_2"/>
    <property type="match status" value="1"/>
</dbReference>
<dbReference type="PANTHER" id="PTHR46796">
    <property type="entry name" value="HTH-TYPE TRANSCRIPTIONAL ACTIVATOR RHAS-RELATED"/>
    <property type="match status" value="1"/>
</dbReference>
<evidence type="ECO:0000256" key="1">
    <source>
        <dbReference type="ARBA" id="ARBA00023015"/>
    </source>
</evidence>
<keyword evidence="1" id="KW-0805">Transcription regulation</keyword>
<name>A0A6N9HCJ2_9BURK</name>
<dbReference type="InterPro" id="IPR018060">
    <property type="entry name" value="HTH_AraC"/>
</dbReference>
<dbReference type="Proteomes" id="UP000448575">
    <property type="component" value="Unassembled WGS sequence"/>
</dbReference>
<dbReference type="GO" id="GO:0043565">
    <property type="term" value="F:sequence-specific DNA binding"/>
    <property type="evidence" value="ECO:0007669"/>
    <property type="project" value="InterPro"/>
</dbReference>
<evidence type="ECO:0000256" key="3">
    <source>
        <dbReference type="ARBA" id="ARBA00023163"/>
    </source>
</evidence>
<evidence type="ECO:0000313" key="6">
    <source>
        <dbReference type="Proteomes" id="UP000448575"/>
    </source>
</evidence>